<dbReference type="PANTHER" id="PTHR11014">
    <property type="entry name" value="PEPTIDASE M20 FAMILY MEMBER"/>
    <property type="match status" value="1"/>
</dbReference>
<dbReference type="NCBIfam" id="TIGR01891">
    <property type="entry name" value="amidohydrolases"/>
    <property type="match status" value="1"/>
</dbReference>
<protein>
    <submittedName>
        <fullName evidence="1">M20 family metallopeptidase</fullName>
    </submittedName>
</protein>
<dbReference type="Gene3D" id="3.30.70.360">
    <property type="match status" value="1"/>
</dbReference>
<proteinExistence type="predicted"/>
<sequence>MSSSPAGPVPSPASSLIADVVEKYSGELVELRRDIHAHPELSWAEHRTSDLVAARLEQAGWRVRRMVETGVVADLGDPVAGAVALRADMDALPVQEVTGEAWASTVPGVAHACGHDVHTTALLGAGLALAEVAERGELPAGGVRLVFQPAEEVMPGGAVHLLAHDVLDDVERMFALHCDPGVDVGRIGLRAGALTSAADRIEVRLEGTGGHTSRPHLTGDLTFALAKVTTELPAVISRRMDPRAGVSVVWGIVSAGSAPNVIPGTGLVAGTVRILDAVAWAECEPMIREAIQEIVRPYGVNAHVDYQRGVPPVVNEPAANAVIAAATHAVLGPHGQVQVPQSLGGEDFGWYLEQVPGAMARLGTRKPGGTTYDLHQGNLVVDERAVPIGARVLAETAVRGLLSLDR</sequence>
<comment type="caution">
    <text evidence="1">The sequence shown here is derived from an EMBL/GenBank/DDBJ whole genome shotgun (WGS) entry which is preliminary data.</text>
</comment>
<dbReference type="SUPFAM" id="SSF53187">
    <property type="entry name" value="Zn-dependent exopeptidases"/>
    <property type="match status" value="1"/>
</dbReference>
<dbReference type="SUPFAM" id="SSF55031">
    <property type="entry name" value="Bacterial exopeptidase dimerisation domain"/>
    <property type="match status" value="1"/>
</dbReference>
<dbReference type="EMBL" id="BAABIM010000001">
    <property type="protein sequence ID" value="GAA4675881.1"/>
    <property type="molecule type" value="Genomic_DNA"/>
</dbReference>
<dbReference type="Pfam" id="PF01546">
    <property type="entry name" value="Peptidase_M20"/>
    <property type="match status" value="1"/>
</dbReference>
<dbReference type="Gene3D" id="3.40.630.10">
    <property type="entry name" value="Zn peptidases"/>
    <property type="match status" value="1"/>
</dbReference>
<name>A0ABP8W023_9ACTN</name>
<dbReference type="PIRSF" id="PIRSF005962">
    <property type="entry name" value="Pept_M20D_amidohydro"/>
    <property type="match status" value="1"/>
</dbReference>
<keyword evidence="2" id="KW-1185">Reference proteome</keyword>
<dbReference type="InterPro" id="IPR036264">
    <property type="entry name" value="Bact_exopeptidase_dim_dom"/>
</dbReference>
<evidence type="ECO:0000313" key="2">
    <source>
        <dbReference type="Proteomes" id="UP001500621"/>
    </source>
</evidence>
<accession>A0ABP8W023</accession>
<evidence type="ECO:0000313" key="1">
    <source>
        <dbReference type="EMBL" id="GAA4675881.1"/>
    </source>
</evidence>
<gene>
    <name evidence="1" type="ORF">GCM10023226_11360</name>
</gene>
<dbReference type="PANTHER" id="PTHR11014:SF63">
    <property type="entry name" value="METALLOPEPTIDASE, PUTATIVE (AFU_ORTHOLOGUE AFUA_6G09600)-RELATED"/>
    <property type="match status" value="1"/>
</dbReference>
<dbReference type="InterPro" id="IPR002933">
    <property type="entry name" value="Peptidase_M20"/>
</dbReference>
<dbReference type="RefSeq" id="WP_345263514.1">
    <property type="nucleotide sequence ID" value="NZ_BAABIM010000001.1"/>
</dbReference>
<dbReference type="InterPro" id="IPR017439">
    <property type="entry name" value="Amidohydrolase"/>
</dbReference>
<dbReference type="Proteomes" id="UP001500621">
    <property type="component" value="Unassembled WGS sequence"/>
</dbReference>
<reference evidence="2" key="1">
    <citation type="journal article" date="2019" name="Int. J. Syst. Evol. Microbiol.">
        <title>The Global Catalogue of Microorganisms (GCM) 10K type strain sequencing project: providing services to taxonomists for standard genome sequencing and annotation.</title>
        <authorList>
            <consortium name="The Broad Institute Genomics Platform"/>
            <consortium name="The Broad Institute Genome Sequencing Center for Infectious Disease"/>
            <person name="Wu L."/>
            <person name="Ma J."/>
        </authorList>
    </citation>
    <scope>NUCLEOTIDE SEQUENCE [LARGE SCALE GENOMIC DNA]</scope>
    <source>
        <strain evidence="2">JCM 18127</strain>
    </source>
</reference>
<organism evidence="1 2">
    <name type="scientific">Nocardioides nanhaiensis</name>
    <dbReference type="NCBI Taxonomy" id="1476871"/>
    <lineage>
        <taxon>Bacteria</taxon>
        <taxon>Bacillati</taxon>
        <taxon>Actinomycetota</taxon>
        <taxon>Actinomycetes</taxon>
        <taxon>Propionibacteriales</taxon>
        <taxon>Nocardioidaceae</taxon>
        <taxon>Nocardioides</taxon>
    </lineage>
</organism>